<dbReference type="RefSeq" id="WP_196414653.1">
    <property type="nucleotide sequence ID" value="NZ_JADQTO010000006.1"/>
</dbReference>
<dbReference type="AlphaFoldDB" id="A0A931CB50"/>
<name>A0A931CB50_9ACTN</name>
<gene>
    <name evidence="1" type="ORF">I4J89_15505</name>
</gene>
<reference evidence="1" key="1">
    <citation type="submission" date="2020-11" db="EMBL/GenBank/DDBJ databases">
        <title>Isolation and identification of active actinomycetes.</title>
        <authorList>
            <person name="Sun X."/>
        </authorList>
    </citation>
    <scope>NUCLEOTIDE SEQUENCE</scope>
    <source>
        <strain evidence="1">NEAU-A11</strain>
    </source>
</reference>
<evidence type="ECO:0000313" key="1">
    <source>
        <dbReference type="EMBL" id="MBG0562863.1"/>
    </source>
</evidence>
<protein>
    <submittedName>
        <fullName evidence="1">Phage tail protein</fullName>
    </submittedName>
</protein>
<evidence type="ECO:0000313" key="2">
    <source>
        <dbReference type="Proteomes" id="UP000598146"/>
    </source>
</evidence>
<dbReference type="InterPro" id="IPR006521">
    <property type="entry name" value="Tail_protein_I"/>
</dbReference>
<dbReference type="InterPro" id="IPR011041">
    <property type="entry name" value="Quinoprot_gluc/sorb_DH_b-prop"/>
</dbReference>
<sequence length="647" mass="69236">MTFRLLDAYVGWDRAEPGPDALPELVALDDVAGVRLPRTGAAPDGPGRAELLPWFPDRRLAPDWYLLAGDRVLRRDGCGTGFTAIDLAGPELGEPVTVAARGHWLAVGGPDRLLVWWREGEQLTGVATGEPVARLAVGRDGTVVAAAQSGTELRAYSPDGCRRRGWVTGLPGRVEGLRIGRQAAVWILTAEQRSGDERLRIWEAERFGATPRERRLPDLAAALTASDLAAVADEPGGFCLRRPETLDADAGLECFDWNGRPMATPPVPPAGEFVAAGRLETTAIDSGLSRCRWHRVRVDADVPEGTTVQVSVAVTEEPGDAGRPVETDWQALPAGATDALVDQPPGRYLYLRLRLDSDGRDTPRVRRVRLDFPRETSAELLPAAFRDDPAADDFAERFLSLFDASIGEIDRVVERYPALLDGRSLPGEALPWLGGLLGLAFEAGWGDDVRRDLIAAAPELFRARGTPAGVARAVRIVFGADPVIHELAAERDWLRIGTDGRLGVAHLFGRASARLRVGAPLGRAPLRGQGDPYGDPLREHAYRLRVSVPAIPGRGPDLGALARLVRAQAPAHTAAEVHGGGAGWVVGVRSVVGVDTALVPLPPAVLSKGDTPVRLGRQSVLAASRKGERKGFAVGERATVGVTTVVW</sequence>
<dbReference type="InterPro" id="IPR011748">
    <property type="entry name" value="Unchr_phage_tail-like"/>
</dbReference>
<dbReference type="EMBL" id="JADQTO010000006">
    <property type="protein sequence ID" value="MBG0562863.1"/>
    <property type="molecule type" value="Genomic_DNA"/>
</dbReference>
<dbReference type="SUPFAM" id="SSF50952">
    <property type="entry name" value="Soluble quinoprotein glucose dehydrogenase"/>
    <property type="match status" value="1"/>
</dbReference>
<dbReference type="Pfam" id="PF09684">
    <property type="entry name" value="Tail_P2_I"/>
    <property type="match status" value="1"/>
</dbReference>
<organism evidence="1 2">
    <name type="scientific">Actinoplanes aureus</name>
    <dbReference type="NCBI Taxonomy" id="2792083"/>
    <lineage>
        <taxon>Bacteria</taxon>
        <taxon>Bacillati</taxon>
        <taxon>Actinomycetota</taxon>
        <taxon>Actinomycetes</taxon>
        <taxon>Micromonosporales</taxon>
        <taxon>Micromonosporaceae</taxon>
        <taxon>Actinoplanes</taxon>
    </lineage>
</organism>
<comment type="caution">
    <text evidence="1">The sequence shown here is derived from an EMBL/GenBank/DDBJ whole genome shotgun (WGS) entry which is preliminary data.</text>
</comment>
<dbReference type="NCBIfam" id="TIGR02242">
    <property type="entry name" value="tail_TIGR02242"/>
    <property type="match status" value="1"/>
</dbReference>
<keyword evidence="2" id="KW-1185">Reference proteome</keyword>
<dbReference type="Proteomes" id="UP000598146">
    <property type="component" value="Unassembled WGS sequence"/>
</dbReference>
<proteinExistence type="predicted"/>
<accession>A0A931CB50</accession>